<reference evidence="3" key="1">
    <citation type="journal article" date="2014" name="Nat. Genet.">
        <title>A reference genome for common bean and genome-wide analysis of dual domestications.</title>
        <authorList>
            <person name="Schmutz J."/>
            <person name="McClean P.E."/>
            <person name="Mamidi S."/>
            <person name="Wu G.A."/>
            <person name="Cannon S.B."/>
            <person name="Grimwood J."/>
            <person name="Jenkins J."/>
            <person name="Shu S."/>
            <person name="Song Q."/>
            <person name="Chavarro C."/>
            <person name="Torres-Torres M."/>
            <person name="Geffroy V."/>
            <person name="Moghaddam S.M."/>
            <person name="Gao D."/>
            <person name="Abernathy B."/>
            <person name="Barry K."/>
            <person name="Blair M."/>
            <person name="Brick M.A."/>
            <person name="Chovatia M."/>
            <person name="Gepts P."/>
            <person name="Goodstein D.M."/>
            <person name="Gonzales M."/>
            <person name="Hellsten U."/>
            <person name="Hyten D.L."/>
            <person name="Jia G."/>
            <person name="Kelly J.D."/>
            <person name="Kudrna D."/>
            <person name="Lee R."/>
            <person name="Richard M.M."/>
            <person name="Miklas P.N."/>
            <person name="Osorno J.M."/>
            <person name="Rodrigues J."/>
            <person name="Thareau V."/>
            <person name="Urrea C.A."/>
            <person name="Wang M."/>
            <person name="Yu Y."/>
            <person name="Zhang M."/>
            <person name="Wing R.A."/>
            <person name="Cregan P.B."/>
            <person name="Rokhsar D.S."/>
            <person name="Jackson S.A."/>
        </authorList>
    </citation>
    <scope>NUCLEOTIDE SEQUENCE [LARGE SCALE GENOMIC DNA]</scope>
    <source>
        <strain evidence="3">cv. G19833</strain>
    </source>
</reference>
<dbReference type="OMA" id="DICKECE"/>
<dbReference type="Proteomes" id="UP000000226">
    <property type="component" value="Chromosome 5"/>
</dbReference>
<dbReference type="EMBL" id="CM002292">
    <property type="protein sequence ID" value="ESW22092.1"/>
    <property type="molecule type" value="Genomic_DNA"/>
</dbReference>
<accession>V7BVP8</accession>
<keyword evidence="1" id="KW-0472">Membrane</keyword>
<feature type="non-terminal residue" evidence="2">
    <location>
        <position position="1"/>
    </location>
</feature>
<evidence type="ECO:0000313" key="2">
    <source>
        <dbReference type="EMBL" id="ESW22092.1"/>
    </source>
</evidence>
<dbReference type="Gramene" id="ESW22092">
    <property type="protein sequence ID" value="ESW22092"/>
    <property type="gene ID" value="PHAVU_005G126500g"/>
</dbReference>
<protein>
    <submittedName>
        <fullName evidence="2">Uncharacterized protein</fullName>
    </submittedName>
</protein>
<dbReference type="AlphaFoldDB" id="V7BVP8"/>
<name>V7BVP8_PHAVU</name>
<keyword evidence="3" id="KW-1185">Reference proteome</keyword>
<sequence length="131" mass="14915">KRDEYEAIQEQENSPNSCLVIEDLEKVDKGFHPKHLNCSHYIWMHRSSSNGEAEGYVLRTWMSFDVRNHVEDLCKECEKPKGHCGVGLKCLCHAKECKDKIISESGSMKSVGNVLFSFLSFIGVVAFFKDV</sequence>
<gene>
    <name evidence="2" type="ORF">PHAVU_005G126500g</name>
</gene>
<evidence type="ECO:0000256" key="1">
    <source>
        <dbReference type="SAM" id="Phobius"/>
    </source>
</evidence>
<dbReference type="eggNOG" id="ENOG502RYHF">
    <property type="taxonomic scope" value="Eukaryota"/>
</dbReference>
<dbReference type="OrthoDB" id="1870516at2759"/>
<feature type="transmembrane region" description="Helical" evidence="1">
    <location>
        <begin position="110"/>
        <end position="128"/>
    </location>
</feature>
<proteinExistence type="predicted"/>
<evidence type="ECO:0000313" key="3">
    <source>
        <dbReference type="Proteomes" id="UP000000226"/>
    </source>
</evidence>
<keyword evidence="1" id="KW-1133">Transmembrane helix</keyword>
<organism evidence="2 3">
    <name type="scientific">Phaseolus vulgaris</name>
    <name type="common">Kidney bean</name>
    <name type="synonym">French bean</name>
    <dbReference type="NCBI Taxonomy" id="3885"/>
    <lineage>
        <taxon>Eukaryota</taxon>
        <taxon>Viridiplantae</taxon>
        <taxon>Streptophyta</taxon>
        <taxon>Embryophyta</taxon>
        <taxon>Tracheophyta</taxon>
        <taxon>Spermatophyta</taxon>
        <taxon>Magnoliopsida</taxon>
        <taxon>eudicotyledons</taxon>
        <taxon>Gunneridae</taxon>
        <taxon>Pentapetalae</taxon>
        <taxon>rosids</taxon>
        <taxon>fabids</taxon>
        <taxon>Fabales</taxon>
        <taxon>Fabaceae</taxon>
        <taxon>Papilionoideae</taxon>
        <taxon>50 kb inversion clade</taxon>
        <taxon>NPAAA clade</taxon>
        <taxon>indigoferoid/millettioid clade</taxon>
        <taxon>Phaseoleae</taxon>
        <taxon>Phaseolus</taxon>
    </lineage>
</organism>
<keyword evidence="1" id="KW-0812">Transmembrane</keyword>